<sequence>MQREERVMDASLDAVLQRVVDIKGSLQELLVKIEREGEQGDWPSYLNSFSVISAQKQINIHNRVVKHVMDLVNTAREEWETETAARTSQPQTCSLNETQALVAALGTGKGFKIRAPPPGPSPTIQQPPPQNQA</sequence>
<dbReference type="GO" id="GO:0003712">
    <property type="term" value="F:transcription coregulator activity"/>
    <property type="evidence" value="ECO:0007669"/>
    <property type="project" value="InterPro"/>
</dbReference>
<evidence type="ECO:0000256" key="2">
    <source>
        <dbReference type="ARBA" id="ARBA00005716"/>
    </source>
</evidence>
<evidence type="ECO:0000256" key="7">
    <source>
        <dbReference type="ARBA" id="ARBA00023242"/>
    </source>
</evidence>
<keyword evidence="5 8" id="KW-0010">Activator</keyword>
<evidence type="ECO:0000256" key="6">
    <source>
        <dbReference type="ARBA" id="ARBA00023163"/>
    </source>
</evidence>
<dbReference type="GO" id="GO:0000978">
    <property type="term" value="F:RNA polymerase II cis-regulatory region sequence-specific DNA binding"/>
    <property type="evidence" value="ECO:0007669"/>
    <property type="project" value="TreeGrafter"/>
</dbReference>
<evidence type="ECO:0000256" key="1">
    <source>
        <dbReference type="ARBA" id="ARBA00004123"/>
    </source>
</evidence>
<accession>A0A5B7CR69</accession>
<dbReference type="PANTHER" id="PTHR13074">
    <property type="entry name" value="MEDIATOR OF RNA POLYMERASE II TRANSCRIPTION SUBUNIT 8"/>
    <property type="match status" value="1"/>
</dbReference>
<comment type="similarity">
    <text evidence="2 8">Belongs to the Mediator complex subunit 8 family.</text>
</comment>
<keyword evidence="6 8" id="KW-0804">Transcription</keyword>
<dbReference type="InterPro" id="IPR019364">
    <property type="entry name" value="Mediatior_Med8_fun/met"/>
</dbReference>
<reference evidence="10 11" key="1">
    <citation type="submission" date="2019-05" db="EMBL/GenBank/DDBJ databases">
        <title>Another draft genome of Portunus trituberculatus and its Hox gene families provides insights of decapod evolution.</title>
        <authorList>
            <person name="Jeong J.-H."/>
            <person name="Song I."/>
            <person name="Kim S."/>
            <person name="Choi T."/>
            <person name="Kim D."/>
            <person name="Ryu S."/>
            <person name="Kim W."/>
        </authorList>
    </citation>
    <scope>NUCLEOTIDE SEQUENCE [LARGE SCALE GENOMIC DNA]</scope>
    <source>
        <tissue evidence="10">Muscle</tissue>
    </source>
</reference>
<evidence type="ECO:0000256" key="8">
    <source>
        <dbReference type="RuleBase" id="RU364144"/>
    </source>
</evidence>
<protein>
    <recommendedName>
        <fullName evidence="8">Mediator of RNA polymerase II transcription subunit 8</fullName>
    </recommendedName>
    <alternativeName>
        <fullName evidence="8">Mediator complex subunit 8</fullName>
    </alternativeName>
</protein>
<evidence type="ECO:0000313" key="10">
    <source>
        <dbReference type="EMBL" id="MPC10836.1"/>
    </source>
</evidence>
<keyword evidence="11" id="KW-1185">Reference proteome</keyword>
<evidence type="ECO:0000256" key="4">
    <source>
        <dbReference type="ARBA" id="ARBA00023015"/>
    </source>
</evidence>
<comment type="subcellular location">
    <subcellularLocation>
        <location evidence="1 8">Nucleus</location>
    </subcellularLocation>
</comment>
<feature type="region of interest" description="Disordered" evidence="9">
    <location>
        <begin position="106"/>
        <end position="133"/>
    </location>
</feature>
<comment type="function">
    <text evidence="8">Component of the Mediator complex, a coactivator involved in the regulated transcription of nearly all RNA polymerase II-dependent genes. Mediator functions as a bridge to convey information from gene-specific regulatory proteins to the basal RNA polymerase II transcription machinery. Mediator is recruited to promoters by direct interactions with regulatory proteins and serves as a scaffold for the assembly of a functional preinitiation complex with RNA polymerase II and the general transcription factors.</text>
</comment>
<dbReference type="AlphaFoldDB" id="A0A5B7CR69"/>
<name>A0A5B7CR69_PORTR</name>
<dbReference type="GO" id="GO:0006357">
    <property type="term" value="P:regulation of transcription by RNA polymerase II"/>
    <property type="evidence" value="ECO:0007669"/>
    <property type="project" value="InterPro"/>
</dbReference>
<dbReference type="PANTHER" id="PTHR13074:SF9">
    <property type="entry name" value="MEDIATOR OF RNA POLYMERASE II TRANSCRIPTION SUBUNIT 8"/>
    <property type="match status" value="1"/>
</dbReference>
<dbReference type="EMBL" id="VSRR010000133">
    <property type="protein sequence ID" value="MPC10836.1"/>
    <property type="molecule type" value="Genomic_DNA"/>
</dbReference>
<comment type="caution">
    <text evidence="10">The sequence shown here is derived from an EMBL/GenBank/DDBJ whole genome shotgun (WGS) entry which is preliminary data.</text>
</comment>
<evidence type="ECO:0000256" key="5">
    <source>
        <dbReference type="ARBA" id="ARBA00023159"/>
    </source>
</evidence>
<evidence type="ECO:0000313" key="11">
    <source>
        <dbReference type="Proteomes" id="UP000324222"/>
    </source>
</evidence>
<keyword evidence="7 8" id="KW-0539">Nucleus</keyword>
<evidence type="ECO:0000256" key="3">
    <source>
        <dbReference type="ARBA" id="ARBA00011837"/>
    </source>
</evidence>
<organism evidence="10 11">
    <name type="scientific">Portunus trituberculatus</name>
    <name type="common">Swimming crab</name>
    <name type="synonym">Neptunus trituberculatus</name>
    <dbReference type="NCBI Taxonomy" id="210409"/>
    <lineage>
        <taxon>Eukaryota</taxon>
        <taxon>Metazoa</taxon>
        <taxon>Ecdysozoa</taxon>
        <taxon>Arthropoda</taxon>
        <taxon>Crustacea</taxon>
        <taxon>Multicrustacea</taxon>
        <taxon>Malacostraca</taxon>
        <taxon>Eumalacostraca</taxon>
        <taxon>Eucarida</taxon>
        <taxon>Decapoda</taxon>
        <taxon>Pleocyemata</taxon>
        <taxon>Brachyura</taxon>
        <taxon>Eubrachyura</taxon>
        <taxon>Portunoidea</taxon>
        <taxon>Portunidae</taxon>
        <taxon>Portuninae</taxon>
        <taxon>Portunus</taxon>
    </lineage>
</organism>
<gene>
    <name evidence="8 10" type="primary">MED8</name>
    <name evidence="10" type="ORF">E2C01_003479</name>
</gene>
<proteinExistence type="inferred from homology"/>
<keyword evidence="4 8" id="KW-0805">Transcription regulation</keyword>
<dbReference type="GO" id="GO:0016592">
    <property type="term" value="C:mediator complex"/>
    <property type="evidence" value="ECO:0007669"/>
    <property type="project" value="InterPro"/>
</dbReference>
<dbReference type="Pfam" id="PF10232">
    <property type="entry name" value="Med8"/>
    <property type="match status" value="1"/>
</dbReference>
<comment type="subunit">
    <text evidence="3 8">Component of the Mediator complex.</text>
</comment>
<dbReference type="GO" id="GO:0070847">
    <property type="term" value="C:core mediator complex"/>
    <property type="evidence" value="ECO:0007669"/>
    <property type="project" value="TreeGrafter"/>
</dbReference>
<dbReference type="Proteomes" id="UP000324222">
    <property type="component" value="Unassembled WGS sequence"/>
</dbReference>
<evidence type="ECO:0000256" key="9">
    <source>
        <dbReference type="SAM" id="MobiDB-lite"/>
    </source>
</evidence>
<feature type="compositionally biased region" description="Pro residues" evidence="9">
    <location>
        <begin position="115"/>
        <end position="133"/>
    </location>
</feature>
<dbReference type="OrthoDB" id="150687at2759"/>